<proteinExistence type="predicted"/>
<protein>
    <submittedName>
        <fullName evidence="2">Uncharacterized protein</fullName>
    </submittedName>
</protein>
<reference evidence="2" key="1">
    <citation type="journal article" date="2022" name="bioRxiv">
        <title>Sequencing and chromosome-scale assembly of the giantPleurodeles waltlgenome.</title>
        <authorList>
            <person name="Brown T."/>
            <person name="Elewa A."/>
            <person name="Iarovenko S."/>
            <person name="Subramanian E."/>
            <person name="Araus A.J."/>
            <person name="Petzold A."/>
            <person name="Susuki M."/>
            <person name="Suzuki K.-i.T."/>
            <person name="Hayashi T."/>
            <person name="Toyoda A."/>
            <person name="Oliveira C."/>
            <person name="Osipova E."/>
            <person name="Leigh N.D."/>
            <person name="Simon A."/>
            <person name="Yun M.H."/>
        </authorList>
    </citation>
    <scope>NUCLEOTIDE SEQUENCE</scope>
    <source>
        <strain evidence="2">20211129_DDA</strain>
        <tissue evidence="2">Liver</tissue>
    </source>
</reference>
<gene>
    <name evidence="2" type="ORF">NDU88_009454</name>
</gene>
<evidence type="ECO:0000313" key="3">
    <source>
        <dbReference type="Proteomes" id="UP001066276"/>
    </source>
</evidence>
<dbReference type="Proteomes" id="UP001066276">
    <property type="component" value="Chromosome 7"/>
</dbReference>
<name>A0AAV7PUR1_PLEWA</name>
<organism evidence="2 3">
    <name type="scientific">Pleurodeles waltl</name>
    <name type="common">Iberian ribbed newt</name>
    <dbReference type="NCBI Taxonomy" id="8319"/>
    <lineage>
        <taxon>Eukaryota</taxon>
        <taxon>Metazoa</taxon>
        <taxon>Chordata</taxon>
        <taxon>Craniata</taxon>
        <taxon>Vertebrata</taxon>
        <taxon>Euteleostomi</taxon>
        <taxon>Amphibia</taxon>
        <taxon>Batrachia</taxon>
        <taxon>Caudata</taxon>
        <taxon>Salamandroidea</taxon>
        <taxon>Salamandridae</taxon>
        <taxon>Pleurodelinae</taxon>
        <taxon>Pleurodeles</taxon>
    </lineage>
</organism>
<evidence type="ECO:0000256" key="1">
    <source>
        <dbReference type="SAM" id="MobiDB-lite"/>
    </source>
</evidence>
<comment type="caution">
    <text evidence="2">The sequence shown here is derived from an EMBL/GenBank/DDBJ whole genome shotgun (WGS) entry which is preliminary data.</text>
</comment>
<feature type="region of interest" description="Disordered" evidence="1">
    <location>
        <begin position="64"/>
        <end position="112"/>
    </location>
</feature>
<accession>A0AAV7PUR1</accession>
<feature type="compositionally biased region" description="Low complexity" evidence="1">
    <location>
        <begin position="78"/>
        <end position="89"/>
    </location>
</feature>
<keyword evidence="3" id="KW-1185">Reference proteome</keyword>
<dbReference type="AlphaFoldDB" id="A0AAV7PUR1"/>
<dbReference type="EMBL" id="JANPWB010000011">
    <property type="protein sequence ID" value="KAJ1131111.1"/>
    <property type="molecule type" value="Genomic_DNA"/>
</dbReference>
<evidence type="ECO:0000313" key="2">
    <source>
        <dbReference type="EMBL" id="KAJ1131111.1"/>
    </source>
</evidence>
<sequence length="112" mass="11734">MEWRGEVPSSPRSFGTAPEPPQLAGPPLLCVFFAGLECPFFVLLRLTHAAAAAAKFKMAPQLLRPIPASRAPGRPAKSVVRSTSGRGSVAPPATSRLGSGRQPHQARARAGP</sequence>
<feature type="region of interest" description="Disordered" evidence="1">
    <location>
        <begin position="1"/>
        <end position="21"/>
    </location>
</feature>